<keyword evidence="1" id="KW-1133">Transmembrane helix</keyword>
<evidence type="ECO:0000256" key="1">
    <source>
        <dbReference type="SAM" id="Phobius"/>
    </source>
</evidence>
<evidence type="ECO:0000259" key="2">
    <source>
        <dbReference type="Pfam" id="PF13548"/>
    </source>
</evidence>
<dbReference type="KEGG" id="xcb:XC_3980"/>
<feature type="transmembrane region" description="Helical" evidence="1">
    <location>
        <begin position="136"/>
        <end position="153"/>
    </location>
</feature>
<dbReference type="EMBL" id="CP000050">
    <property type="protein sequence ID" value="AAY51019.1"/>
    <property type="molecule type" value="Genomic_DNA"/>
</dbReference>
<organism evidence="3 4">
    <name type="scientific">Xanthomonas campestris pv. campestris (strain 8004)</name>
    <dbReference type="NCBI Taxonomy" id="314565"/>
    <lineage>
        <taxon>Bacteria</taxon>
        <taxon>Pseudomonadati</taxon>
        <taxon>Pseudomonadota</taxon>
        <taxon>Gammaproteobacteria</taxon>
        <taxon>Lysobacterales</taxon>
        <taxon>Lysobacteraceae</taxon>
        <taxon>Xanthomonas</taxon>
    </lineage>
</organism>
<evidence type="ECO:0000313" key="4">
    <source>
        <dbReference type="Proteomes" id="UP000000420"/>
    </source>
</evidence>
<keyword evidence="1" id="KW-0812">Transmembrane</keyword>
<sequence length="154" mass="15702">MDLLPAAWLLGVVAGLRAMLAPALLSWAAALGHVHLAGTPLGWLGWRYTPWVVSLLALGELITDQLPNTPSRKVPVQFLTRLLSGALCGGAIGLQAGQWMLGAAAGVIGAVLGTYGGAAARAAVAQRLGRDRPAGLLEDGFALLLGGVALVLLP</sequence>
<protein>
    <recommendedName>
        <fullName evidence="2">DUF4126 domain-containing protein</fullName>
    </recommendedName>
</protein>
<feature type="transmembrane region" description="Helical" evidence="1">
    <location>
        <begin position="103"/>
        <end position="124"/>
    </location>
</feature>
<gene>
    <name evidence="3" type="ordered locus">XC_3980</name>
</gene>
<dbReference type="RefSeq" id="WP_011038967.1">
    <property type="nucleotide sequence ID" value="NC_007086.1"/>
</dbReference>
<dbReference type="InterPro" id="IPR025196">
    <property type="entry name" value="DUF4126"/>
</dbReference>
<reference evidence="3 4" key="1">
    <citation type="journal article" date="2005" name="Genome Res.">
        <title>Comparative and functional genomic analyses of the pathogenicity of phytopathogen Xanthomonas campestris pv. campestris.</title>
        <authorList>
            <person name="Qian W."/>
            <person name="Jia Y."/>
            <person name="Ren S.X."/>
            <person name="He Y.Q."/>
            <person name="Feng J.X."/>
            <person name="Lu L.F."/>
            <person name="Sun Q."/>
            <person name="Ying G."/>
            <person name="Tang D.J."/>
            <person name="Tang H."/>
            <person name="Wu W."/>
            <person name="Hao P."/>
            <person name="Wang L."/>
            <person name="Jiang B.L."/>
            <person name="Zeng S."/>
            <person name="Gu W.Y."/>
            <person name="Lu G."/>
            <person name="Rong L."/>
            <person name="Tian Y."/>
            <person name="Yao Z."/>
            <person name="Fu G."/>
            <person name="Chen B."/>
            <person name="Fang R."/>
            <person name="Qiang B."/>
            <person name="Chen Z."/>
            <person name="Zhao G.P."/>
            <person name="Tang J.L."/>
            <person name="He C."/>
        </authorList>
    </citation>
    <scope>NUCLEOTIDE SEQUENCE [LARGE SCALE GENOMIC DNA]</scope>
    <source>
        <strain evidence="3 4">8004</strain>
    </source>
</reference>
<keyword evidence="1" id="KW-0472">Membrane</keyword>
<evidence type="ECO:0000313" key="3">
    <source>
        <dbReference type="EMBL" id="AAY51019.1"/>
    </source>
</evidence>
<dbReference type="Proteomes" id="UP000000420">
    <property type="component" value="Chromosome"/>
</dbReference>
<dbReference type="HOGENOM" id="CLU_125942_0_0_6"/>
<accession>A0A0H2XC50</accession>
<feature type="domain" description="DUF4126" evidence="2">
    <location>
        <begin position="9"/>
        <end position="149"/>
    </location>
</feature>
<proteinExistence type="predicted"/>
<name>A0A0H2XC50_XANC8</name>
<dbReference type="Pfam" id="PF13548">
    <property type="entry name" value="DUF4126"/>
    <property type="match status" value="1"/>
</dbReference>
<dbReference type="AlphaFoldDB" id="A0A0H2XC50"/>